<reference evidence="5 6" key="1">
    <citation type="submission" date="2024-07" db="EMBL/GenBank/DDBJ databases">
        <authorList>
            <person name="Thanompreechachai J."/>
            <person name="Duangmal K."/>
        </authorList>
    </citation>
    <scope>NUCLEOTIDE SEQUENCE [LARGE SCALE GENOMIC DNA]</scope>
    <source>
        <strain evidence="5 6">TBRC 1896</strain>
    </source>
</reference>
<dbReference type="InterPro" id="IPR052016">
    <property type="entry name" value="Bact_Sigma-Reg"/>
</dbReference>
<dbReference type="InterPro" id="IPR036457">
    <property type="entry name" value="PPM-type-like_dom_sf"/>
</dbReference>
<dbReference type="PANTHER" id="PTHR43156:SF2">
    <property type="entry name" value="STAGE II SPORULATION PROTEIN E"/>
    <property type="match status" value="1"/>
</dbReference>
<dbReference type="Gene3D" id="3.30.450.40">
    <property type="match status" value="2"/>
</dbReference>
<keyword evidence="6" id="KW-1185">Reference proteome</keyword>
<dbReference type="SMART" id="SM00065">
    <property type="entry name" value="GAF"/>
    <property type="match status" value="2"/>
</dbReference>
<evidence type="ECO:0000259" key="4">
    <source>
        <dbReference type="SMART" id="SM00331"/>
    </source>
</evidence>
<proteinExistence type="predicted"/>
<organism evidence="5 6">
    <name type="scientific">Kineococcus mangrovi</name>
    <dbReference type="NCBI Taxonomy" id="1660183"/>
    <lineage>
        <taxon>Bacteria</taxon>
        <taxon>Bacillati</taxon>
        <taxon>Actinomycetota</taxon>
        <taxon>Actinomycetes</taxon>
        <taxon>Kineosporiales</taxon>
        <taxon>Kineosporiaceae</taxon>
        <taxon>Kineococcus</taxon>
    </lineage>
</organism>
<evidence type="ECO:0000313" key="5">
    <source>
        <dbReference type="EMBL" id="MEZ0493984.1"/>
    </source>
</evidence>
<protein>
    <submittedName>
        <fullName evidence="5">PP2C family protein-serine/threonine phosphatase</fullName>
        <ecNumber evidence="5">3.1.3.16</ecNumber>
    </submittedName>
</protein>
<dbReference type="InterPro" id="IPR001932">
    <property type="entry name" value="PPM-type_phosphatase-like_dom"/>
</dbReference>
<dbReference type="Gene3D" id="3.60.40.10">
    <property type="entry name" value="PPM-type phosphatase domain"/>
    <property type="match status" value="1"/>
</dbReference>
<dbReference type="GO" id="GO:0004722">
    <property type="term" value="F:protein serine/threonine phosphatase activity"/>
    <property type="evidence" value="ECO:0007669"/>
    <property type="project" value="UniProtKB-EC"/>
</dbReference>
<dbReference type="InterPro" id="IPR029016">
    <property type="entry name" value="GAF-like_dom_sf"/>
</dbReference>
<dbReference type="Pfam" id="PF13185">
    <property type="entry name" value="GAF_2"/>
    <property type="match status" value="1"/>
</dbReference>
<dbReference type="Pfam" id="PF07228">
    <property type="entry name" value="SpoIIE"/>
    <property type="match status" value="1"/>
</dbReference>
<evidence type="ECO:0000259" key="3">
    <source>
        <dbReference type="SMART" id="SM00065"/>
    </source>
</evidence>
<gene>
    <name evidence="5" type="ORF">AB2L28_17245</name>
</gene>
<keyword evidence="1 5" id="KW-0378">Hydrolase</keyword>
<feature type="domain" description="PPM-type phosphatase" evidence="4">
    <location>
        <begin position="439"/>
        <end position="664"/>
    </location>
</feature>
<evidence type="ECO:0000256" key="1">
    <source>
        <dbReference type="ARBA" id="ARBA00022801"/>
    </source>
</evidence>
<comment type="caution">
    <text evidence="5">The sequence shown here is derived from an EMBL/GenBank/DDBJ whole genome shotgun (WGS) entry which is preliminary data.</text>
</comment>
<dbReference type="PANTHER" id="PTHR43156">
    <property type="entry name" value="STAGE II SPORULATION PROTEIN E-RELATED"/>
    <property type="match status" value="1"/>
</dbReference>
<dbReference type="SMART" id="SM00331">
    <property type="entry name" value="PP2C_SIG"/>
    <property type="match status" value="1"/>
</dbReference>
<feature type="region of interest" description="Disordered" evidence="2">
    <location>
        <begin position="158"/>
        <end position="181"/>
    </location>
</feature>
<sequence length="669" mass="71808">MRWPAAVMLPPEPDALLDRFASLAARTLRAPMAVLSLLDETDRVVLPGAAGMPDPWQRERTMRWGESLCRFATGGADGDDGTGLVVVDDVADDPRAPQYAQAVEAFGVRSWIAAPLRFTHDFTRLFDEGPADTADPADPGAGEDAVLRDVQVVLDLPEIHDLTGPAPDRGAPRGGRAPGDGGPTVVWGVLCVLDTDARHWDERDRELVTDLAAAAAAELRSRVLTSRAVSAEQQMAVTLAATRAVQNRSRLLLSLSRGLSRAETVQDVSDILADLLRRQLGVDHFGLLLHEVEHHRARYVDMSTFPPGTDPAWESFDLRAPTAPAARAVAEGTAFFCDDRDAVLATDPHLTSQGAWDFPGAVVILPLLSGTPGPHRETSGALVLVWPDPRDTADQADRALWLSLADYTAQTLARVQYAARLRSSAETLQRSMLTRLPEPDSLEVRARYVPAASGERVGGDWYDAVVTPDGATTLVIGDVTGHDMTAAAGMGQVRGLLRAFTYDRDEAPGALVSRLDRAVTGLGVDTLATLVLARIEQTDADAEAGLRRLRWTNAGHPPPVLLLADGSTRVLDSTPELLIGLLASTPRSDHETALPPGSTLLLYTDGLIEHRGRSLTDGLEDLQRVLNAGHAGGAVTLEDLLDHLVRELVGTEPDDDCAVLAVRAHPQDR</sequence>
<dbReference type="SUPFAM" id="SSF55781">
    <property type="entry name" value="GAF domain-like"/>
    <property type="match status" value="3"/>
</dbReference>
<feature type="compositionally biased region" description="Gly residues" evidence="2">
    <location>
        <begin position="172"/>
        <end position="181"/>
    </location>
</feature>
<dbReference type="InterPro" id="IPR003018">
    <property type="entry name" value="GAF"/>
</dbReference>
<dbReference type="EMBL" id="JBGGTQ010000009">
    <property type="protein sequence ID" value="MEZ0493984.1"/>
    <property type="molecule type" value="Genomic_DNA"/>
</dbReference>
<feature type="domain" description="GAF" evidence="3">
    <location>
        <begin position="12"/>
        <end position="229"/>
    </location>
</feature>
<dbReference type="Pfam" id="PF01590">
    <property type="entry name" value="GAF"/>
    <property type="match status" value="1"/>
</dbReference>
<dbReference type="Proteomes" id="UP001566476">
    <property type="component" value="Unassembled WGS sequence"/>
</dbReference>
<dbReference type="RefSeq" id="WP_370720224.1">
    <property type="nucleotide sequence ID" value="NZ_JBGGTQ010000009.1"/>
</dbReference>
<name>A0ABV4I5M0_9ACTN</name>
<evidence type="ECO:0000256" key="2">
    <source>
        <dbReference type="SAM" id="MobiDB-lite"/>
    </source>
</evidence>
<feature type="domain" description="GAF" evidence="3">
    <location>
        <begin position="264"/>
        <end position="422"/>
    </location>
</feature>
<dbReference type="SUPFAM" id="SSF81606">
    <property type="entry name" value="PP2C-like"/>
    <property type="match status" value="1"/>
</dbReference>
<dbReference type="EC" id="3.1.3.16" evidence="5"/>
<evidence type="ECO:0000313" key="6">
    <source>
        <dbReference type="Proteomes" id="UP001566476"/>
    </source>
</evidence>
<accession>A0ABV4I5M0</accession>